<dbReference type="Gene3D" id="3.40.190.150">
    <property type="entry name" value="Bordetella uptake gene, domain 1"/>
    <property type="match status" value="1"/>
</dbReference>
<dbReference type="PANTHER" id="PTHR42928:SF5">
    <property type="entry name" value="BLR1237 PROTEIN"/>
    <property type="match status" value="1"/>
</dbReference>
<accession>A0A2T3N6F4</accession>
<dbReference type="AlphaFoldDB" id="A0A2T3N6F4"/>
<dbReference type="EMBL" id="PYMB01000022">
    <property type="protein sequence ID" value="PSW08283.1"/>
    <property type="molecule type" value="Genomic_DNA"/>
</dbReference>
<dbReference type="Proteomes" id="UP000241346">
    <property type="component" value="Unassembled WGS sequence"/>
</dbReference>
<dbReference type="InterPro" id="IPR042100">
    <property type="entry name" value="Bug_dom1"/>
</dbReference>
<evidence type="ECO:0000313" key="3">
    <source>
        <dbReference type="EMBL" id="PSW08283.1"/>
    </source>
</evidence>
<feature type="signal peptide" evidence="2">
    <location>
        <begin position="1"/>
        <end position="27"/>
    </location>
</feature>
<comment type="similarity">
    <text evidence="1">Belongs to the UPF0065 (bug) family.</text>
</comment>
<dbReference type="RefSeq" id="WP_107300694.1">
    <property type="nucleotide sequence ID" value="NZ_PYMB01000022.1"/>
</dbReference>
<dbReference type="PANTHER" id="PTHR42928">
    <property type="entry name" value="TRICARBOXYLATE-BINDING PROTEIN"/>
    <property type="match status" value="1"/>
</dbReference>
<keyword evidence="2" id="KW-0732">Signal</keyword>
<dbReference type="Gene3D" id="3.40.190.10">
    <property type="entry name" value="Periplasmic binding protein-like II"/>
    <property type="match status" value="1"/>
</dbReference>
<organism evidence="3 4">
    <name type="scientific">Photobacterium rosenbergii</name>
    <dbReference type="NCBI Taxonomy" id="294936"/>
    <lineage>
        <taxon>Bacteria</taxon>
        <taxon>Pseudomonadati</taxon>
        <taxon>Pseudomonadota</taxon>
        <taxon>Gammaproteobacteria</taxon>
        <taxon>Vibrionales</taxon>
        <taxon>Vibrionaceae</taxon>
        <taxon>Photobacterium</taxon>
    </lineage>
</organism>
<dbReference type="InterPro" id="IPR005064">
    <property type="entry name" value="BUG"/>
</dbReference>
<evidence type="ECO:0000256" key="2">
    <source>
        <dbReference type="SAM" id="SignalP"/>
    </source>
</evidence>
<comment type="caution">
    <text evidence="3">The sequence shown here is derived from an EMBL/GenBank/DDBJ whole genome shotgun (WGS) entry which is preliminary data.</text>
</comment>
<gene>
    <name evidence="3" type="ORF">C9J01_24240</name>
</gene>
<reference evidence="3 4" key="1">
    <citation type="submission" date="2018-03" db="EMBL/GenBank/DDBJ databases">
        <title>Whole genome sequencing of Histamine producing bacteria.</title>
        <authorList>
            <person name="Butler K."/>
        </authorList>
    </citation>
    <scope>NUCLEOTIDE SEQUENCE [LARGE SCALE GENOMIC DNA]</scope>
    <source>
        <strain evidence="3 4">DSM 19138</strain>
    </source>
</reference>
<proteinExistence type="inferred from homology"/>
<feature type="chain" id="PRO_5015780210" evidence="2">
    <location>
        <begin position="28"/>
        <end position="361"/>
    </location>
</feature>
<evidence type="ECO:0000313" key="4">
    <source>
        <dbReference type="Proteomes" id="UP000241346"/>
    </source>
</evidence>
<name>A0A2T3N6F4_9GAMM</name>
<evidence type="ECO:0000256" key="1">
    <source>
        <dbReference type="ARBA" id="ARBA00006987"/>
    </source>
</evidence>
<protein>
    <submittedName>
        <fullName evidence="3">Tricarboxylate transporter</fullName>
    </submittedName>
</protein>
<dbReference type="OrthoDB" id="9780943at2"/>
<sequence>MNKFKRLISGVFIAAISTISISAPAVAETDFSGKRIEWVIPFKEGGGTDRWARFIAPYLTDALPGQPAIVIKNMPGGSSIKGANFFQKRARKDGLMLLGTSGTTQLPWLLDDKRVRYDYLDWEAVFASPSGGVVYVNPELNIDTAEKLVNTQSALTYGSQGPTSLDLIPLLAFELLGMDVKPVFGMTGKGAARLAFERGEVNLDYQTSSAYLSKVTPLVEEGKAVPLMSWGALDSQGNLIRDPSFPDLPHFAEVYESIHGKAPSGPAFEAWKAFFIPGFPAQKLVLLPKNADPEVISTYKAAFEKIANNPEFIQASKLALGAYSPATGDNIGTLYKQATAISKDDQAWVQAWLKERFNARF</sequence>